<dbReference type="Proteomes" id="UP000181980">
    <property type="component" value="Unassembled WGS sequence"/>
</dbReference>
<feature type="domain" description="Glycosyl transferase family 1" evidence="2">
    <location>
        <begin position="175"/>
        <end position="336"/>
    </location>
</feature>
<dbReference type="AlphaFoldDB" id="A0A1H5H1T2"/>
<keyword evidence="4" id="KW-1185">Reference proteome</keyword>
<evidence type="ECO:0000259" key="2">
    <source>
        <dbReference type="Pfam" id="PF00534"/>
    </source>
</evidence>
<dbReference type="Pfam" id="PF00534">
    <property type="entry name" value="Glycos_transf_1"/>
    <property type="match status" value="1"/>
</dbReference>
<dbReference type="OrthoDB" id="9815351at2"/>
<dbReference type="SUPFAM" id="SSF53756">
    <property type="entry name" value="UDP-Glycosyltransferase/glycogen phosphorylase"/>
    <property type="match status" value="1"/>
</dbReference>
<evidence type="ECO:0000313" key="4">
    <source>
        <dbReference type="Proteomes" id="UP000181980"/>
    </source>
</evidence>
<keyword evidence="1 3" id="KW-0808">Transferase</keyword>
<dbReference type="STRING" id="561176.SAMN04488561_0727"/>
<reference evidence="4" key="1">
    <citation type="submission" date="2016-10" db="EMBL/GenBank/DDBJ databases">
        <authorList>
            <person name="Varghese N."/>
            <person name="Submissions S."/>
        </authorList>
    </citation>
    <scope>NUCLEOTIDE SEQUENCE [LARGE SCALE GENOMIC DNA]</scope>
    <source>
        <strain evidence="4">DSM 45237</strain>
    </source>
</reference>
<dbReference type="GO" id="GO:0016757">
    <property type="term" value="F:glycosyltransferase activity"/>
    <property type="evidence" value="ECO:0007669"/>
    <property type="project" value="InterPro"/>
</dbReference>
<name>A0A1H5H1T2_9ACTN</name>
<gene>
    <name evidence="3" type="ORF">SAMN04488561_0727</name>
</gene>
<evidence type="ECO:0000256" key="1">
    <source>
        <dbReference type="ARBA" id="ARBA00022679"/>
    </source>
</evidence>
<dbReference type="RefSeq" id="WP_069110464.1">
    <property type="nucleotide sequence ID" value="NZ_FNUC01000003.1"/>
</dbReference>
<evidence type="ECO:0000313" key="3">
    <source>
        <dbReference type="EMBL" id="SEE21855.1"/>
    </source>
</evidence>
<dbReference type="EMBL" id="FNUC01000003">
    <property type="protein sequence ID" value="SEE21855.1"/>
    <property type="molecule type" value="Genomic_DNA"/>
</dbReference>
<dbReference type="InterPro" id="IPR001296">
    <property type="entry name" value="Glyco_trans_1"/>
</dbReference>
<accession>A0A1H5H1T2</accession>
<sequence>MAAPRVDVAIVSAGHDVADARLHKITAALRRAGLSVELAGLGDADGGPAGVRVRTEQRGGMARRAVRAAMLPWRSRARVLMTVDPDVVPMARAAASVRRCKVVVDIHEDYARLLSDRSWARGLIGIGARMIVHASTRLAAGADVTVVADDHIPPHQARRRLVVENLPDLQLLSPGPPDDRPRAVYIGDLRASRGLFDMVDAVAGAPAWTLDLIGPVAAADRDQLAARLAHPDVAGRVVLHGRQPPELAWQIARGAWAGLVFLRETPAFRQAMPTKLYEYLASGLPVLSTPLPRQTSVIRESGGGVLISGPAEAADVLRRWSDHPEELDDYRAAAAEWTERKLSERTPYDLLAETVAELLGQRSTVA</sequence>
<protein>
    <submittedName>
        <fullName evidence="3">Glycosyltransferase involved in cell wall bisynthesis</fullName>
    </submittedName>
</protein>
<proteinExistence type="predicted"/>
<organism evidence="3 4">
    <name type="scientific">Jiangella alba</name>
    <dbReference type="NCBI Taxonomy" id="561176"/>
    <lineage>
        <taxon>Bacteria</taxon>
        <taxon>Bacillati</taxon>
        <taxon>Actinomycetota</taxon>
        <taxon>Actinomycetes</taxon>
        <taxon>Jiangellales</taxon>
        <taxon>Jiangellaceae</taxon>
        <taxon>Jiangella</taxon>
    </lineage>
</organism>
<dbReference type="Gene3D" id="3.40.50.2000">
    <property type="entry name" value="Glycogen Phosphorylase B"/>
    <property type="match status" value="1"/>
</dbReference>